<evidence type="ECO:0000313" key="2">
    <source>
        <dbReference type="Proteomes" id="UP000245489"/>
    </source>
</evidence>
<evidence type="ECO:0000313" key="1">
    <source>
        <dbReference type="EMBL" id="PWK27308.1"/>
    </source>
</evidence>
<keyword evidence="2" id="KW-1185">Reference proteome</keyword>
<protein>
    <submittedName>
        <fullName evidence="1">RelE toxin of RelEB toxin-antitoxin system</fullName>
    </submittedName>
</protein>
<dbReference type="InterPro" id="IPR009387">
    <property type="entry name" value="HigB-2"/>
</dbReference>
<name>A0A316E975_9BACT</name>
<dbReference type="OrthoDB" id="1364255at2"/>
<comment type="caution">
    <text evidence="1">The sequence shown here is derived from an EMBL/GenBank/DDBJ whole genome shotgun (WGS) entry which is preliminary data.</text>
</comment>
<organism evidence="1 2">
    <name type="scientific">Arcicella aurantiaca</name>
    <dbReference type="NCBI Taxonomy" id="591202"/>
    <lineage>
        <taxon>Bacteria</taxon>
        <taxon>Pseudomonadati</taxon>
        <taxon>Bacteroidota</taxon>
        <taxon>Cytophagia</taxon>
        <taxon>Cytophagales</taxon>
        <taxon>Flectobacillaceae</taxon>
        <taxon>Arcicella</taxon>
    </lineage>
</organism>
<reference evidence="1 2" key="1">
    <citation type="submission" date="2018-05" db="EMBL/GenBank/DDBJ databases">
        <title>Genomic Encyclopedia of Archaeal and Bacterial Type Strains, Phase II (KMG-II): from individual species to whole genera.</title>
        <authorList>
            <person name="Goeker M."/>
        </authorList>
    </citation>
    <scope>NUCLEOTIDE SEQUENCE [LARGE SCALE GENOMIC DNA]</scope>
    <source>
        <strain evidence="1 2">DSM 22214</strain>
    </source>
</reference>
<dbReference type="RefSeq" id="WP_109742385.1">
    <property type="nucleotide sequence ID" value="NZ_QGGO01000007.1"/>
</dbReference>
<dbReference type="Proteomes" id="UP000245489">
    <property type="component" value="Unassembled WGS sequence"/>
</dbReference>
<gene>
    <name evidence="1" type="ORF">LV89_01621</name>
</gene>
<accession>A0A316E975</accession>
<proteinExistence type="predicted"/>
<dbReference type="EMBL" id="QGGO01000007">
    <property type="protein sequence ID" value="PWK27308.1"/>
    <property type="molecule type" value="Genomic_DNA"/>
</dbReference>
<dbReference type="Pfam" id="PF06296">
    <property type="entry name" value="RelE"/>
    <property type="match status" value="1"/>
</dbReference>
<dbReference type="AlphaFoldDB" id="A0A316E975"/>
<sequence length="110" mass="12421">MNFDVIATEPFERKLKRLAKKYKSLSADLSTLFDELSENPTLGVPIGKDCYKIRVAITSKGKGKSGGARLITYVRFVRETVFLMDIYDKSEQANISGKELEQLIDILSEE</sequence>